<protein>
    <submittedName>
        <fullName evidence="2">Uncharacterized protein</fullName>
    </submittedName>
</protein>
<evidence type="ECO:0000313" key="2">
    <source>
        <dbReference type="EMBL" id="EEA22276.1"/>
    </source>
</evidence>
<accession>B6QMI8</accession>
<evidence type="ECO:0000256" key="1">
    <source>
        <dbReference type="SAM" id="Coils"/>
    </source>
</evidence>
<dbReference type="EMBL" id="DS995903">
    <property type="protein sequence ID" value="EEA22276.1"/>
    <property type="molecule type" value="Genomic_DNA"/>
</dbReference>
<dbReference type="Proteomes" id="UP000001294">
    <property type="component" value="Unassembled WGS sequence"/>
</dbReference>
<sequence length="62" mass="6976">MNDLVLVRKEMHDLRAANEKEKQKRQMSKKQISIEQGITREEAQALVQGQIEASQAVTTAPA</sequence>
<organism evidence="2 3">
    <name type="scientific">Talaromyces marneffei (strain ATCC 18224 / CBS 334.59 / QM 7333)</name>
    <name type="common">Penicillium marneffei</name>
    <dbReference type="NCBI Taxonomy" id="441960"/>
    <lineage>
        <taxon>Eukaryota</taxon>
        <taxon>Fungi</taxon>
        <taxon>Dikarya</taxon>
        <taxon>Ascomycota</taxon>
        <taxon>Pezizomycotina</taxon>
        <taxon>Eurotiomycetes</taxon>
        <taxon>Eurotiomycetidae</taxon>
        <taxon>Eurotiales</taxon>
        <taxon>Trichocomaceae</taxon>
        <taxon>Talaromyces</taxon>
        <taxon>Talaromyces sect. Talaromyces</taxon>
    </lineage>
</organism>
<proteinExistence type="predicted"/>
<feature type="coiled-coil region" evidence="1">
    <location>
        <begin position="4"/>
        <end position="31"/>
    </location>
</feature>
<reference evidence="3" key="1">
    <citation type="journal article" date="2015" name="Genome Announc.">
        <title>Genome sequence of the AIDS-associated pathogen Penicillium marneffei (ATCC18224) and its near taxonomic relative Talaromyces stipitatus (ATCC10500).</title>
        <authorList>
            <person name="Nierman W.C."/>
            <person name="Fedorova-Abrams N.D."/>
            <person name="Andrianopoulos A."/>
        </authorList>
    </citation>
    <scope>NUCLEOTIDE SEQUENCE [LARGE SCALE GENOMIC DNA]</scope>
    <source>
        <strain evidence="3">ATCC 18224 / CBS 334.59 / QM 7333</strain>
    </source>
</reference>
<evidence type="ECO:0000313" key="3">
    <source>
        <dbReference type="Proteomes" id="UP000001294"/>
    </source>
</evidence>
<dbReference type="OrthoDB" id="4354814at2759"/>
<gene>
    <name evidence="2" type="ORF">PMAA_060560</name>
</gene>
<keyword evidence="3" id="KW-1185">Reference proteome</keyword>
<keyword evidence="1" id="KW-0175">Coiled coil</keyword>
<dbReference type="HOGENOM" id="CLU_155384_1_0_1"/>
<name>B6QMI8_TALMQ</name>
<dbReference type="AlphaFoldDB" id="B6QMI8"/>
<dbReference type="PhylomeDB" id="B6QMI8"/>
<dbReference type="VEuPathDB" id="FungiDB:PMAA_060560"/>